<evidence type="ECO:0000313" key="2">
    <source>
        <dbReference type="EMBL" id="CAK5269654.1"/>
    </source>
</evidence>
<dbReference type="AlphaFoldDB" id="A0AAD2H466"/>
<proteinExistence type="predicted"/>
<name>A0AAD2H466_9AGAR</name>
<comment type="caution">
    <text evidence="2">The sequence shown here is derived from an EMBL/GenBank/DDBJ whole genome shotgun (WGS) entry which is preliminary data.</text>
</comment>
<evidence type="ECO:0000313" key="3">
    <source>
        <dbReference type="Proteomes" id="UP001295794"/>
    </source>
</evidence>
<dbReference type="GO" id="GO:0016747">
    <property type="term" value="F:acyltransferase activity, transferring groups other than amino-acyl groups"/>
    <property type="evidence" value="ECO:0007669"/>
    <property type="project" value="TreeGrafter"/>
</dbReference>
<reference evidence="2" key="1">
    <citation type="submission" date="2023-11" db="EMBL/GenBank/DDBJ databases">
        <authorList>
            <person name="De Vega J J."/>
            <person name="De Vega J J."/>
        </authorList>
    </citation>
    <scope>NUCLEOTIDE SEQUENCE</scope>
</reference>
<dbReference type="Pfam" id="PF02458">
    <property type="entry name" value="Transferase"/>
    <property type="match status" value="2"/>
</dbReference>
<keyword evidence="1" id="KW-0808">Transferase</keyword>
<dbReference type="Gene3D" id="3.30.559.10">
    <property type="entry name" value="Chloramphenicol acetyltransferase-like domain"/>
    <property type="match status" value="2"/>
</dbReference>
<dbReference type="InterPro" id="IPR023213">
    <property type="entry name" value="CAT-like_dom_sf"/>
</dbReference>
<dbReference type="PANTHER" id="PTHR31642">
    <property type="entry name" value="TRICHOTHECENE 3-O-ACETYLTRANSFERASE"/>
    <property type="match status" value="1"/>
</dbReference>
<dbReference type="InterPro" id="IPR050317">
    <property type="entry name" value="Plant_Fungal_Acyltransferase"/>
</dbReference>
<keyword evidence="3" id="KW-1185">Reference proteome</keyword>
<dbReference type="GO" id="GO:0044550">
    <property type="term" value="P:secondary metabolite biosynthetic process"/>
    <property type="evidence" value="ECO:0007669"/>
    <property type="project" value="TreeGrafter"/>
</dbReference>
<gene>
    <name evidence="2" type="ORF">MYCIT1_LOCUS13537</name>
</gene>
<accession>A0AAD2H466</accession>
<protein>
    <recommendedName>
        <fullName evidence="4">Transferase family protein</fullName>
    </recommendedName>
</protein>
<organism evidence="2 3">
    <name type="scientific">Mycena citricolor</name>
    <dbReference type="NCBI Taxonomy" id="2018698"/>
    <lineage>
        <taxon>Eukaryota</taxon>
        <taxon>Fungi</taxon>
        <taxon>Dikarya</taxon>
        <taxon>Basidiomycota</taxon>
        <taxon>Agaricomycotina</taxon>
        <taxon>Agaricomycetes</taxon>
        <taxon>Agaricomycetidae</taxon>
        <taxon>Agaricales</taxon>
        <taxon>Marasmiineae</taxon>
        <taxon>Mycenaceae</taxon>
        <taxon>Mycena</taxon>
    </lineage>
</organism>
<evidence type="ECO:0008006" key="4">
    <source>
        <dbReference type="Google" id="ProtNLM"/>
    </source>
</evidence>
<dbReference type="SUPFAM" id="SSF52777">
    <property type="entry name" value="CoA-dependent acyltransferases"/>
    <property type="match status" value="1"/>
</dbReference>
<sequence>MASLNIASSIRVFPTKPHEPRTVPLSILDAHVGDFAPAAAAWVYEASPQTDRAFAADRLRESLARTLDVYPQLSGQLDFTTYVRGGDHTTRSRRMQVSYGGGPDPGVEFVVADSESDLQSILPANGPTSAEMLDSSTFSQLPLLPKSPALASHTTAEFQGLPCLIIQLTRFRCGGVILTLKASHPLADAQTLCTFARDWAAINRAVLEEKPVPAFSRPFCPGELDSRAVADIDALHPNPSVLEISHQLPVHWYDWWAPSSGGPGWAASSARIPDHLTSLPPDMTFENPMPWKDWDMTLSIQNVILQFSREEVDKIWAAAASDLDAASPRISRLDALQAHLWRILIRAYEPTSDEVFHMHLTLGLRDRLQPALGSDFLGSPIVLARASASSSDSLPSLARSIRRTVVQFTPARAAALLHDMAYSIDSRRFWGGFIGRRNLIITSWVRLGVYEIDFGSGRPRFVHALMPFMEGVVQIMESPQTTGVEGPWYADGVNISLMLPTDIVAKLVALRTFEE</sequence>
<dbReference type="Proteomes" id="UP001295794">
    <property type="component" value="Unassembled WGS sequence"/>
</dbReference>
<dbReference type="PANTHER" id="PTHR31642:SF310">
    <property type="entry name" value="FATTY ALCOHOL:CAFFEOYL-COA ACYLTRANSFERASE"/>
    <property type="match status" value="1"/>
</dbReference>
<dbReference type="EMBL" id="CAVNYO010000150">
    <property type="protein sequence ID" value="CAK5269654.1"/>
    <property type="molecule type" value="Genomic_DNA"/>
</dbReference>
<evidence type="ECO:0000256" key="1">
    <source>
        <dbReference type="ARBA" id="ARBA00022679"/>
    </source>
</evidence>